<dbReference type="Proteomes" id="UP000198982">
    <property type="component" value="Unassembled WGS sequence"/>
</dbReference>
<dbReference type="RefSeq" id="WP_143038333.1">
    <property type="nucleotide sequence ID" value="NZ_FNTJ01000002.1"/>
</dbReference>
<reference evidence="2" key="1">
    <citation type="submission" date="2016-10" db="EMBL/GenBank/DDBJ databases">
        <authorList>
            <person name="Varghese N."/>
            <person name="Submissions S."/>
        </authorList>
    </citation>
    <scope>NUCLEOTIDE SEQUENCE [LARGE SCALE GENOMIC DNA]</scope>
    <source>
        <strain evidence="2">DSM 9751</strain>
    </source>
</reference>
<sequence length="210" mass="23567">MDWKSHPVIVALTSGAVTLAFCITTVLPVWTKVLENRVDEYRKEVVGLKESIKVSDERSLYFEKRNKALLWDGSISKDAPYPKGFNGVVIGDPISKVDDVYKGAKIEKKKGWVSVDLLGKSEAISVVAYYFDEAQKVNHILYFFRADESSPLKDVDGRVGPSGEAVLSSLRNNYPGSELKCDDDEVRITCSMRTSKYKFKVTSLTYHVDI</sequence>
<dbReference type="AlphaFoldDB" id="A0A1H4YDI3"/>
<keyword evidence="2" id="KW-1185">Reference proteome</keyword>
<protein>
    <submittedName>
        <fullName evidence="1">Uncharacterized protein</fullName>
    </submittedName>
</protein>
<dbReference type="EMBL" id="FNTJ01000002">
    <property type="protein sequence ID" value="SED15969.1"/>
    <property type="molecule type" value="Genomic_DNA"/>
</dbReference>
<gene>
    <name evidence="1" type="ORF">SAMN05216178_6488</name>
</gene>
<proteinExistence type="predicted"/>
<evidence type="ECO:0000313" key="2">
    <source>
        <dbReference type="Proteomes" id="UP000198982"/>
    </source>
</evidence>
<name>A0A1H4YDI3_9PSED</name>
<organism evidence="1 2">
    <name type="scientific">Pseudomonas saponiphila</name>
    <dbReference type="NCBI Taxonomy" id="556534"/>
    <lineage>
        <taxon>Bacteria</taxon>
        <taxon>Pseudomonadati</taxon>
        <taxon>Pseudomonadota</taxon>
        <taxon>Gammaproteobacteria</taxon>
        <taxon>Pseudomonadales</taxon>
        <taxon>Pseudomonadaceae</taxon>
        <taxon>Pseudomonas</taxon>
    </lineage>
</organism>
<evidence type="ECO:0000313" key="1">
    <source>
        <dbReference type="EMBL" id="SED15969.1"/>
    </source>
</evidence>
<accession>A0A1H4YDI3</accession>